<dbReference type="GO" id="GO:0071013">
    <property type="term" value="C:catalytic step 2 spliceosome"/>
    <property type="evidence" value="ECO:0007669"/>
    <property type="project" value="TreeGrafter"/>
</dbReference>
<dbReference type="AlphaFoldDB" id="A0A6G0TEB1"/>
<dbReference type="OrthoDB" id="30179at2759"/>
<dbReference type="Proteomes" id="UP000475862">
    <property type="component" value="Unassembled WGS sequence"/>
</dbReference>
<feature type="region of interest" description="Disordered" evidence="5">
    <location>
        <begin position="1"/>
        <end position="53"/>
    </location>
</feature>
<reference evidence="6 7" key="1">
    <citation type="submission" date="2019-08" db="EMBL/GenBank/DDBJ databases">
        <title>The genome of the soybean aphid Biotype 1, its phylome, world population structure and adaptation to the North American continent.</title>
        <authorList>
            <person name="Giordano R."/>
            <person name="Donthu R.K."/>
            <person name="Hernandez A.G."/>
            <person name="Wright C.L."/>
            <person name="Zimin A.V."/>
        </authorList>
    </citation>
    <scope>NUCLEOTIDE SEQUENCE [LARGE SCALE GENOMIC DNA]</scope>
    <source>
        <tissue evidence="6">Whole aphids</tissue>
    </source>
</reference>
<keyword evidence="2" id="KW-0507">mRNA processing</keyword>
<proteinExistence type="inferred from homology"/>
<dbReference type="GO" id="GO:0045292">
    <property type="term" value="P:mRNA cis splicing, via spliceosome"/>
    <property type="evidence" value="ECO:0007669"/>
    <property type="project" value="TreeGrafter"/>
</dbReference>
<gene>
    <name evidence="6" type="ORF">AGLY_010490</name>
</gene>
<sequence>MTTAARPTFEPARGGQGRGENDLSALSVQYSSRDLPSHTKLKYREPGQGTTEELQKQDFAKVLEEKEKSVATKAIGGEPPQKKIRPEHVPIATLDVDDPLDLDASDDDDSEDDAEELMLELQKIKKERMAEEARMEADKREAEEQIRIQNILQGNPLLTYGGGSAVPKVNQKVKRRWNDDVVFKNCARTEPEKNTTFINDCIRSDFHRKFMDKYIK</sequence>
<feature type="coiled-coil region" evidence="4">
    <location>
        <begin position="107"/>
        <end position="145"/>
    </location>
</feature>
<dbReference type="PANTHER" id="PTHR12718">
    <property type="entry name" value="CELL CYCLE CONTROL PROTEIN CWF15"/>
    <property type="match status" value="1"/>
</dbReference>
<dbReference type="Pfam" id="PF04889">
    <property type="entry name" value="Cwf_Cwc_15"/>
    <property type="match status" value="2"/>
</dbReference>
<keyword evidence="3" id="KW-0508">mRNA splicing</keyword>
<dbReference type="InterPro" id="IPR006973">
    <property type="entry name" value="Cwf_Cwc_15"/>
</dbReference>
<evidence type="ECO:0000313" key="6">
    <source>
        <dbReference type="EMBL" id="KAE9531284.1"/>
    </source>
</evidence>
<comment type="similarity">
    <text evidence="1">Belongs to the CWC15 family.</text>
</comment>
<keyword evidence="4" id="KW-0175">Coiled coil</keyword>
<feature type="compositionally biased region" description="Polar residues" evidence="5">
    <location>
        <begin position="24"/>
        <end position="34"/>
    </location>
</feature>
<evidence type="ECO:0000256" key="2">
    <source>
        <dbReference type="ARBA" id="ARBA00022664"/>
    </source>
</evidence>
<evidence type="ECO:0000256" key="1">
    <source>
        <dbReference type="ARBA" id="ARBA00006644"/>
    </source>
</evidence>
<organism evidence="6 7">
    <name type="scientific">Aphis glycines</name>
    <name type="common">Soybean aphid</name>
    <dbReference type="NCBI Taxonomy" id="307491"/>
    <lineage>
        <taxon>Eukaryota</taxon>
        <taxon>Metazoa</taxon>
        <taxon>Ecdysozoa</taxon>
        <taxon>Arthropoda</taxon>
        <taxon>Hexapoda</taxon>
        <taxon>Insecta</taxon>
        <taxon>Pterygota</taxon>
        <taxon>Neoptera</taxon>
        <taxon>Paraneoptera</taxon>
        <taxon>Hemiptera</taxon>
        <taxon>Sternorrhyncha</taxon>
        <taxon>Aphidomorpha</taxon>
        <taxon>Aphidoidea</taxon>
        <taxon>Aphididae</taxon>
        <taxon>Aphidini</taxon>
        <taxon>Aphis</taxon>
        <taxon>Aphis</taxon>
    </lineage>
</organism>
<evidence type="ECO:0000256" key="4">
    <source>
        <dbReference type="SAM" id="Coils"/>
    </source>
</evidence>
<dbReference type="GO" id="GO:0003723">
    <property type="term" value="F:RNA binding"/>
    <property type="evidence" value="ECO:0007669"/>
    <property type="project" value="TreeGrafter"/>
</dbReference>
<dbReference type="EMBL" id="VYZN01000041">
    <property type="protein sequence ID" value="KAE9531284.1"/>
    <property type="molecule type" value="Genomic_DNA"/>
</dbReference>
<evidence type="ECO:0000313" key="7">
    <source>
        <dbReference type="Proteomes" id="UP000475862"/>
    </source>
</evidence>
<protein>
    <submittedName>
        <fullName evidence="6">Uncharacterized protein</fullName>
    </submittedName>
</protein>
<keyword evidence="7" id="KW-1185">Reference proteome</keyword>
<name>A0A6G0TEB1_APHGL</name>
<dbReference type="PANTHER" id="PTHR12718:SF2">
    <property type="entry name" value="SPLICEOSOME-ASSOCIATED PROTEIN CWC15 HOMOLOG"/>
    <property type="match status" value="1"/>
</dbReference>
<evidence type="ECO:0000256" key="3">
    <source>
        <dbReference type="ARBA" id="ARBA00023187"/>
    </source>
</evidence>
<accession>A0A6G0TEB1</accession>
<comment type="caution">
    <text evidence="6">The sequence shown here is derived from an EMBL/GenBank/DDBJ whole genome shotgun (WGS) entry which is preliminary data.</text>
</comment>
<evidence type="ECO:0000256" key="5">
    <source>
        <dbReference type="SAM" id="MobiDB-lite"/>
    </source>
</evidence>